<organism evidence="2 3">
    <name type="scientific">Halorientalis brevis</name>
    <dbReference type="NCBI Taxonomy" id="1126241"/>
    <lineage>
        <taxon>Archaea</taxon>
        <taxon>Methanobacteriati</taxon>
        <taxon>Methanobacteriota</taxon>
        <taxon>Stenosarchaea group</taxon>
        <taxon>Halobacteria</taxon>
        <taxon>Halobacteriales</taxon>
        <taxon>Haloarculaceae</taxon>
        <taxon>Halorientalis</taxon>
    </lineage>
</organism>
<reference evidence="2 3" key="1">
    <citation type="journal article" date="2019" name="Int. J. Syst. Evol. Microbiol.">
        <title>The Global Catalogue of Microorganisms (GCM) 10K type strain sequencing project: providing services to taxonomists for standard genome sequencing and annotation.</title>
        <authorList>
            <consortium name="The Broad Institute Genomics Platform"/>
            <consortium name="The Broad Institute Genome Sequencing Center for Infectious Disease"/>
            <person name="Wu L."/>
            <person name="Ma J."/>
        </authorList>
    </citation>
    <scope>NUCLEOTIDE SEQUENCE [LARGE SCALE GENOMIC DNA]</scope>
    <source>
        <strain evidence="2 3">CGMCC 1.12125</strain>
    </source>
</reference>
<dbReference type="Pfam" id="PF11213">
    <property type="entry name" value="DUF3006"/>
    <property type="match status" value="1"/>
</dbReference>
<keyword evidence="3" id="KW-1185">Reference proteome</keyword>
<dbReference type="AlphaFoldDB" id="A0ABD6CD06"/>
<feature type="compositionally biased region" description="Basic and acidic residues" evidence="1">
    <location>
        <begin position="72"/>
        <end position="87"/>
    </location>
</feature>
<dbReference type="InterPro" id="IPR021377">
    <property type="entry name" value="DUF3006"/>
</dbReference>
<gene>
    <name evidence="2" type="ORF">ACFR9U_14130</name>
</gene>
<feature type="region of interest" description="Disordered" evidence="1">
    <location>
        <begin position="70"/>
        <end position="95"/>
    </location>
</feature>
<evidence type="ECO:0000313" key="3">
    <source>
        <dbReference type="Proteomes" id="UP001597119"/>
    </source>
</evidence>
<comment type="caution">
    <text evidence="2">The sequence shown here is derived from an EMBL/GenBank/DDBJ whole genome shotgun (WGS) entry which is preliminary data.</text>
</comment>
<dbReference type="EMBL" id="JBHUDJ010000008">
    <property type="protein sequence ID" value="MFD1588118.1"/>
    <property type="molecule type" value="Genomic_DNA"/>
</dbReference>
<protein>
    <submittedName>
        <fullName evidence="2">DUF3006 family protein</fullName>
    </submittedName>
</protein>
<name>A0ABD6CD06_9EURY</name>
<proteinExistence type="predicted"/>
<sequence length="95" mass="10448">MTEITDGTYTAVVDRFEEDLAVVLVEGEEELVGELVVETESLPADGQHVDAVLTVVVEDGELDDVAYDEAETTERAEDAQSRFDQLSERPSSNEE</sequence>
<accession>A0ABD6CD06</accession>
<dbReference type="RefSeq" id="WP_247381778.1">
    <property type="nucleotide sequence ID" value="NZ_JALLGV010000012.1"/>
</dbReference>
<evidence type="ECO:0000256" key="1">
    <source>
        <dbReference type="SAM" id="MobiDB-lite"/>
    </source>
</evidence>
<evidence type="ECO:0000313" key="2">
    <source>
        <dbReference type="EMBL" id="MFD1588118.1"/>
    </source>
</evidence>
<dbReference type="Proteomes" id="UP001597119">
    <property type="component" value="Unassembled WGS sequence"/>
</dbReference>